<dbReference type="AlphaFoldDB" id="A0A368ZB26"/>
<name>A0A368ZB26_9FLAO</name>
<dbReference type="InterPro" id="IPR019810">
    <property type="entry name" value="Citrate_synthase_AS"/>
</dbReference>
<dbReference type="GO" id="GO:0005737">
    <property type="term" value="C:cytoplasm"/>
    <property type="evidence" value="ECO:0007669"/>
    <property type="project" value="InterPro"/>
</dbReference>
<evidence type="ECO:0000256" key="1">
    <source>
        <dbReference type="ARBA" id="ARBA00004751"/>
    </source>
</evidence>
<dbReference type="OrthoDB" id="9800864at2"/>
<accession>A0A368ZB26</accession>
<feature type="active site" evidence="8">
    <location>
        <position position="307"/>
    </location>
</feature>
<dbReference type="UniPathway" id="UPA00223">
    <property type="reaction ID" value="UER00717"/>
</dbReference>
<dbReference type="Gene3D" id="1.10.580.10">
    <property type="entry name" value="Citrate Synthase, domain 1"/>
    <property type="match status" value="1"/>
</dbReference>
<evidence type="ECO:0000256" key="10">
    <source>
        <dbReference type="RuleBase" id="RU003406"/>
    </source>
</evidence>
<evidence type="ECO:0000256" key="4">
    <source>
        <dbReference type="ARBA" id="ARBA00022679"/>
    </source>
</evidence>
<dbReference type="InterPro" id="IPR024176">
    <property type="entry name" value="Citrate_synthase_bac-typ"/>
</dbReference>
<dbReference type="InterPro" id="IPR002020">
    <property type="entry name" value="Citrate_synthase"/>
</dbReference>
<dbReference type="PIRSF" id="PIRSF001369">
    <property type="entry name" value="Citrate_synth"/>
    <property type="match status" value="1"/>
</dbReference>
<dbReference type="InterPro" id="IPR016142">
    <property type="entry name" value="Citrate_synth-like_lrg_a-sub"/>
</dbReference>
<dbReference type="NCBIfam" id="NF004126">
    <property type="entry name" value="PRK05614.1"/>
    <property type="match status" value="1"/>
</dbReference>
<keyword evidence="12" id="KW-1185">Reference proteome</keyword>
<evidence type="ECO:0000256" key="2">
    <source>
        <dbReference type="ARBA" id="ARBA00010566"/>
    </source>
</evidence>
<comment type="caution">
    <text evidence="11">The sequence shown here is derived from an EMBL/GenBank/DDBJ whole genome shotgun (WGS) entry which is preliminary data.</text>
</comment>
<feature type="active site" evidence="8">
    <location>
        <position position="364"/>
    </location>
</feature>
<evidence type="ECO:0000256" key="8">
    <source>
        <dbReference type="PIRSR" id="PIRSR001369-1"/>
    </source>
</evidence>
<comment type="catalytic activity">
    <reaction evidence="5 9">
        <text>oxaloacetate + acetyl-CoA + H2O = citrate + CoA + H(+)</text>
        <dbReference type="Rhea" id="RHEA:16845"/>
        <dbReference type="ChEBI" id="CHEBI:15377"/>
        <dbReference type="ChEBI" id="CHEBI:15378"/>
        <dbReference type="ChEBI" id="CHEBI:16452"/>
        <dbReference type="ChEBI" id="CHEBI:16947"/>
        <dbReference type="ChEBI" id="CHEBI:57287"/>
        <dbReference type="ChEBI" id="CHEBI:57288"/>
        <dbReference type="EC" id="2.3.3.16"/>
    </reaction>
</comment>
<evidence type="ECO:0000256" key="6">
    <source>
        <dbReference type="NCBIfam" id="TIGR01798"/>
    </source>
</evidence>
<dbReference type="GO" id="GO:0036440">
    <property type="term" value="F:citrate synthase activity"/>
    <property type="evidence" value="ECO:0007669"/>
    <property type="project" value="UniProtKB-EC"/>
</dbReference>
<organism evidence="11 12">
    <name type="scientific">Winogradskyella arenosi</name>
    <dbReference type="NCBI Taxonomy" id="533325"/>
    <lineage>
        <taxon>Bacteria</taxon>
        <taxon>Pseudomonadati</taxon>
        <taxon>Bacteroidota</taxon>
        <taxon>Flavobacteriia</taxon>
        <taxon>Flavobacteriales</taxon>
        <taxon>Flavobacteriaceae</taxon>
        <taxon>Winogradskyella</taxon>
    </lineage>
</organism>
<evidence type="ECO:0000313" key="12">
    <source>
        <dbReference type="Proteomes" id="UP000253436"/>
    </source>
</evidence>
<dbReference type="FunFam" id="1.10.230.10:FF:000002">
    <property type="entry name" value="Citrate synthase"/>
    <property type="match status" value="1"/>
</dbReference>
<dbReference type="GO" id="GO:0006099">
    <property type="term" value="P:tricarboxylic acid cycle"/>
    <property type="evidence" value="ECO:0007669"/>
    <property type="project" value="UniProtKB-UniRule"/>
</dbReference>
<keyword evidence="3 9" id="KW-0816">Tricarboxylic acid cycle</keyword>
<dbReference type="Proteomes" id="UP000253436">
    <property type="component" value="Unassembled WGS sequence"/>
</dbReference>
<dbReference type="PANTHER" id="PTHR42871">
    <property type="entry name" value="CITRATE SYNTHASE"/>
    <property type="match status" value="1"/>
</dbReference>
<evidence type="ECO:0000256" key="5">
    <source>
        <dbReference type="ARBA" id="ARBA00049288"/>
    </source>
</evidence>
<dbReference type="CDD" id="cd06114">
    <property type="entry name" value="EcCS_like"/>
    <property type="match status" value="1"/>
</dbReference>
<proteinExistence type="inferred from homology"/>
<protein>
    <recommendedName>
        <fullName evidence="6 7">Citrate synthase</fullName>
    </recommendedName>
</protein>
<dbReference type="InterPro" id="IPR016143">
    <property type="entry name" value="Citrate_synth-like_sm_a-sub"/>
</dbReference>
<sequence length="428" mass="47848">MSDKATLEINGEKYEFPVVIGTEKEVAIDIKSLRTATNGVITIDPGFKNTGSCESAITFLDGEKGILRYRGYSIEELAEKADFLEVIYLLIFGELPNKEKLDQFHEDIKSHSVVDDDLKKILDAFPKSAHPMGVLSSLTSALTAFYPSSVDVASEEAMYNSIVTILGKFPVIVSWTMRKKQGLPLEYGDDNLGYVENILKMMFKSPNGDYKQNPILVNALDKLLILHADHEQNCSTSTVRITGSSHAGLFVSLASGISALWGPLHGGANQAVLEMLEAIKEDGGDTKKYMAKAKDKNDPFRLMGFGHRVYKNFDPRAKIIKVAADEVLSDLGIEDPILDIAKGLEKEALEDPYFVDRKLYPNVDFYSGIIYRAMGIPVEMFTVMFALGRLPGWIAQWKEMRRKQEPIGRPRQLYTGETYRPFVPVNER</sequence>
<dbReference type="Pfam" id="PF00285">
    <property type="entry name" value="Citrate_synt"/>
    <property type="match status" value="1"/>
</dbReference>
<dbReference type="SUPFAM" id="SSF48256">
    <property type="entry name" value="Citrate synthase"/>
    <property type="match status" value="1"/>
</dbReference>
<dbReference type="Gene3D" id="1.10.230.10">
    <property type="entry name" value="Cytochrome P450-Terp, domain 2"/>
    <property type="match status" value="1"/>
</dbReference>
<comment type="similarity">
    <text evidence="2 7 10">Belongs to the citrate synthase family.</text>
</comment>
<evidence type="ECO:0000256" key="3">
    <source>
        <dbReference type="ARBA" id="ARBA00022532"/>
    </source>
</evidence>
<keyword evidence="4 7" id="KW-0808">Transferase</keyword>
<reference evidence="11 12" key="1">
    <citation type="submission" date="2018-07" db="EMBL/GenBank/DDBJ databases">
        <title>Genomic Encyclopedia of Type Strains, Phase III (KMG-III): the genomes of soil and plant-associated and newly described type strains.</title>
        <authorList>
            <person name="Whitman W."/>
        </authorList>
    </citation>
    <scope>NUCLEOTIDE SEQUENCE [LARGE SCALE GENOMIC DNA]</scope>
    <source>
        <strain evidence="11 12">CECT 7958</strain>
    </source>
</reference>
<dbReference type="PANTHER" id="PTHR42871:SF1">
    <property type="entry name" value="CITRATE SYNTHASE"/>
    <property type="match status" value="1"/>
</dbReference>
<dbReference type="Gene3D" id="2.20.28.60">
    <property type="match status" value="1"/>
</dbReference>
<dbReference type="NCBIfam" id="TIGR01798">
    <property type="entry name" value="cit_synth_I"/>
    <property type="match status" value="1"/>
</dbReference>
<evidence type="ECO:0000256" key="9">
    <source>
        <dbReference type="RuleBase" id="RU003370"/>
    </source>
</evidence>
<evidence type="ECO:0000256" key="7">
    <source>
        <dbReference type="PIRNR" id="PIRNR001369"/>
    </source>
</evidence>
<comment type="pathway">
    <text evidence="1 9">Carbohydrate metabolism; tricarboxylic acid cycle; isocitrate from oxaloacetate: step 1/2.</text>
</comment>
<dbReference type="InterPro" id="IPR010953">
    <property type="entry name" value="Citrate_synthase_typ-I"/>
</dbReference>
<dbReference type="EMBL" id="QPJO01000006">
    <property type="protein sequence ID" value="RCW89998.1"/>
    <property type="molecule type" value="Genomic_DNA"/>
</dbReference>
<gene>
    <name evidence="11" type="ORF">DFQ08_106105</name>
</gene>
<dbReference type="RefSeq" id="WP_114310898.1">
    <property type="nucleotide sequence ID" value="NZ_QPJO01000006.1"/>
</dbReference>
<evidence type="ECO:0000313" key="11">
    <source>
        <dbReference type="EMBL" id="RCW89998.1"/>
    </source>
</evidence>
<dbReference type="PROSITE" id="PS00480">
    <property type="entry name" value="CITRATE_SYNTHASE"/>
    <property type="match status" value="1"/>
</dbReference>
<dbReference type="PRINTS" id="PR00143">
    <property type="entry name" value="CITRTSNTHASE"/>
</dbReference>
<dbReference type="InterPro" id="IPR036969">
    <property type="entry name" value="Citrate_synthase_sf"/>
</dbReference>